<dbReference type="Ensembl" id="ENSPKIT00000028462.1">
    <property type="protein sequence ID" value="ENSPKIP00000004480.1"/>
    <property type="gene ID" value="ENSPKIG00000021564.1"/>
</dbReference>
<feature type="domain" description="Ig-like" evidence="1">
    <location>
        <begin position="23"/>
        <end position="114"/>
    </location>
</feature>
<keyword evidence="3" id="KW-1185">Reference proteome</keyword>
<evidence type="ECO:0000313" key="2">
    <source>
        <dbReference type="Ensembl" id="ENSPKIP00000004480.1"/>
    </source>
</evidence>
<dbReference type="InterPro" id="IPR007110">
    <property type="entry name" value="Ig-like_dom"/>
</dbReference>
<dbReference type="InterPro" id="IPR003599">
    <property type="entry name" value="Ig_sub"/>
</dbReference>
<dbReference type="PANTHER" id="PTHR47633:SF7">
    <property type="entry name" value="TITIN HOMOLOG"/>
    <property type="match status" value="1"/>
</dbReference>
<evidence type="ECO:0000313" key="3">
    <source>
        <dbReference type="Proteomes" id="UP000261540"/>
    </source>
</evidence>
<dbReference type="FunFam" id="2.60.40.10:FF:000697">
    <property type="entry name" value="titin isoform X1"/>
    <property type="match status" value="1"/>
</dbReference>
<dbReference type="AlphaFoldDB" id="A0A3B3QFV1"/>
<accession>A0A3B3QFV1</accession>
<dbReference type="PANTHER" id="PTHR47633">
    <property type="entry name" value="IMMUNOGLOBULIN"/>
    <property type="match status" value="1"/>
</dbReference>
<evidence type="ECO:0000259" key="1">
    <source>
        <dbReference type="PROSITE" id="PS50835"/>
    </source>
</evidence>
<dbReference type="GO" id="GO:0004672">
    <property type="term" value="F:protein kinase activity"/>
    <property type="evidence" value="ECO:0007669"/>
    <property type="project" value="TreeGrafter"/>
</dbReference>
<dbReference type="InterPro" id="IPR013098">
    <property type="entry name" value="Ig_I-set"/>
</dbReference>
<dbReference type="Proteomes" id="UP000261540">
    <property type="component" value="Unplaced"/>
</dbReference>
<dbReference type="Pfam" id="PF07679">
    <property type="entry name" value="I-set"/>
    <property type="match status" value="1"/>
</dbReference>
<dbReference type="Gene3D" id="2.60.40.10">
    <property type="entry name" value="Immunoglobulins"/>
    <property type="match status" value="1"/>
</dbReference>
<dbReference type="SMART" id="SM00409">
    <property type="entry name" value="IG"/>
    <property type="match status" value="1"/>
</dbReference>
<dbReference type="InterPro" id="IPR036179">
    <property type="entry name" value="Ig-like_dom_sf"/>
</dbReference>
<dbReference type="GeneTree" id="ENSGT01110000267173"/>
<reference evidence="2" key="1">
    <citation type="submission" date="2025-08" db="UniProtKB">
        <authorList>
            <consortium name="Ensembl"/>
        </authorList>
    </citation>
    <scope>IDENTIFICATION</scope>
</reference>
<organism evidence="2 3">
    <name type="scientific">Paramormyrops kingsleyae</name>
    <dbReference type="NCBI Taxonomy" id="1676925"/>
    <lineage>
        <taxon>Eukaryota</taxon>
        <taxon>Metazoa</taxon>
        <taxon>Chordata</taxon>
        <taxon>Craniata</taxon>
        <taxon>Vertebrata</taxon>
        <taxon>Euteleostomi</taxon>
        <taxon>Actinopterygii</taxon>
        <taxon>Neopterygii</taxon>
        <taxon>Teleostei</taxon>
        <taxon>Osteoglossocephala</taxon>
        <taxon>Osteoglossomorpha</taxon>
        <taxon>Osteoglossiformes</taxon>
        <taxon>Mormyridae</taxon>
        <taxon>Paramormyrops</taxon>
    </lineage>
</organism>
<dbReference type="InterPro" id="IPR013783">
    <property type="entry name" value="Ig-like_fold"/>
</dbReference>
<dbReference type="SUPFAM" id="SSF48726">
    <property type="entry name" value="Immunoglobulin"/>
    <property type="match status" value="1"/>
</dbReference>
<sequence>WVALCQRPSGFTMVRDVSEKAKPEIVLLPEPAVVLEGDTARFRCRVTGYPVPKVNWYLNKQLIRKSKRFRLRYDEDKVCELVIKEVSAADSASIMVKAVNIAGETSTEDEIRIAALR</sequence>
<reference evidence="2" key="2">
    <citation type="submission" date="2025-09" db="UniProtKB">
        <authorList>
            <consortium name="Ensembl"/>
        </authorList>
    </citation>
    <scope>IDENTIFICATION</scope>
</reference>
<dbReference type="PROSITE" id="PS50835">
    <property type="entry name" value="IG_LIKE"/>
    <property type="match status" value="1"/>
</dbReference>
<protein>
    <recommendedName>
        <fullName evidence="1">Ig-like domain-containing protein</fullName>
    </recommendedName>
</protein>
<name>A0A3B3QFV1_9TELE</name>
<proteinExistence type="predicted"/>
<dbReference type="STRING" id="1676925.ENSPKIP00000004480"/>